<dbReference type="AlphaFoldDB" id="A0A0N0PAU5"/>
<accession>A0A0N0PAU5</accession>
<dbReference type="InterPro" id="IPR011992">
    <property type="entry name" value="EF-hand-dom_pair"/>
</dbReference>
<dbReference type="PROSITE" id="PS00018">
    <property type="entry name" value="EF_HAND_1"/>
    <property type="match status" value="2"/>
</dbReference>
<protein>
    <submittedName>
        <fullName evidence="3">Sarcoplasmic calcium-binding proteins II, V, VI, and VII</fullName>
    </submittedName>
</protein>
<dbReference type="Gene3D" id="1.10.238.10">
    <property type="entry name" value="EF-hand"/>
    <property type="match status" value="1"/>
</dbReference>
<dbReference type="InterPro" id="IPR018247">
    <property type="entry name" value="EF_Hand_1_Ca_BS"/>
</dbReference>
<dbReference type="PROSITE" id="PS50222">
    <property type="entry name" value="EF_HAND_2"/>
    <property type="match status" value="2"/>
</dbReference>
<dbReference type="OrthoDB" id="427950at2759"/>
<proteinExistence type="predicted"/>
<keyword evidence="4" id="KW-1185">Reference proteome</keyword>
<dbReference type="Pfam" id="PF13833">
    <property type="entry name" value="EF-hand_8"/>
    <property type="match status" value="1"/>
</dbReference>
<dbReference type="Proteomes" id="UP000053240">
    <property type="component" value="Unassembled WGS sequence"/>
</dbReference>
<dbReference type="SUPFAM" id="SSF47473">
    <property type="entry name" value="EF-hand"/>
    <property type="match status" value="1"/>
</dbReference>
<gene>
    <name evidence="3" type="ORF">RR48_04166</name>
</gene>
<name>A0A0N0PAU5_PAPMA</name>
<dbReference type="GO" id="GO:0005509">
    <property type="term" value="F:calcium ion binding"/>
    <property type="evidence" value="ECO:0007669"/>
    <property type="project" value="InterPro"/>
</dbReference>
<evidence type="ECO:0000313" key="3">
    <source>
        <dbReference type="EMBL" id="KPJ08059.1"/>
    </source>
</evidence>
<dbReference type="KEGG" id="pmac:106718301"/>
<dbReference type="Pfam" id="PF13202">
    <property type="entry name" value="EF-hand_5"/>
    <property type="match status" value="1"/>
</dbReference>
<evidence type="ECO:0000313" key="4">
    <source>
        <dbReference type="Proteomes" id="UP000053240"/>
    </source>
</evidence>
<evidence type="ECO:0000259" key="2">
    <source>
        <dbReference type="PROSITE" id="PS50222"/>
    </source>
</evidence>
<feature type="domain" description="EF-hand" evidence="2">
    <location>
        <begin position="97"/>
        <end position="132"/>
    </location>
</feature>
<dbReference type="Pfam" id="PF13499">
    <property type="entry name" value="EF-hand_7"/>
    <property type="match status" value="1"/>
</dbReference>
<dbReference type="STRING" id="76193.A0A0N0PAU5"/>
<dbReference type="SMART" id="SM00054">
    <property type="entry name" value="EFh"/>
    <property type="match status" value="2"/>
</dbReference>
<sequence length="181" mass="20528">MVSEFRKKKYLTIFGYFDTDSNGKIEKKDFETMAELVAKSPDGTINEVKHKEYLNALLAIWNGLQQADTNKDGHVSADEWVAQWDAYAKNPAAPQEWQKVHCKFSFQVLDTGNDGSIDSDEFVKAYESWGFKKDDAAKIFGKLSQGKSTLSWAEFQKLWQEYFTSEDANALGNLLFSSPSP</sequence>
<feature type="domain" description="EF-hand" evidence="2">
    <location>
        <begin position="5"/>
        <end position="40"/>
    </location>
</feature>
<reference evidence="3 4" key="1">
    <citation type="journal article" date="2015" name="Nat. Commun.">
        <title>Outbred genome sequencing and CRISPR/Cas9 gene editing in butterflies.</title>
        <authorList>
            <person name="Li X."/>
            <person name="Fan D."/>
            <person name="Zhang W."/>
            <person name="Liu G."/>
            <person name="Zhang L."/>
            <person name="Zhao L."/>
            <person name="Fang X."/>
            <person name="Chen L."/>
            <person name="Dong Y."/>
            <person name="Chen Y."/>
            <person name="Ding Y."/>
            <person name="Zhao R."/>
            <person name="Feng M."/>
            <person name="Zhu Y."/>
            <person name="Feng Y."/>
            <person name="Jiang X."/>
            <person name="Zhu D."/>
            <person name="Xiang H."/>
            <person name="Feng X."/>
            <person name="Li S."/>
            <person name="Wang J."/>
            <person name="Zhang G."/>
            <person name="Kronforst M.R."/>
            <person name="Wang W."/>
        </authorList>
    </citation>
    <scope>NUCLEOTIDE SEQUENCE [LARGE SCALE GENOMIC DNA]</scope>
    <source>
        <strain evidence="3">Ya'a_city_454_Pm</strain>
        <tissue evidence="3">Whole body</tissue>
    </source>
</reference>
<dbReference type="EMBL" id="KQ461158">
    <property type="protein sequence ID" value="KPJ08059.1"/>
    <property type="molecule type" value="Genomic_DNA"/>
</dbReference>
<dbReference type="InterPro" id="IPR002048">
    <property type="entry name" value="EF_hand_dom"/>
</dbReference>
<evidence type="ECO:0000256" key="1">
    <source>
        <dbReference type="ARBA" id="ARBA00022837"/>
    </source>
</evidence>
<dbReference type="InParanoid" id="A0A0N0PAU5"/>
<keyword evidence="1" id="KW-0106">Calcium</keyword>
<organism evidence="3 4">
    <name type="scientific">Papilio machaon</name>
    <name type="common">Old World swallowtail butterfly</name>
    <dbReference type="NCBI Taxonomy" id="76193"/>
    <lineage>
        <taxon>Eukaryota</taxon>
        <taxon>Metazoa</taxon>
        <taxon>Ecdysozoa</taxon>
        <taxon>Arthropoda</taxon>
        <taxon>Hexapoda</taxon>
        <taxon>Insecta</taxon>
        <taxon>Pterygota</taxon>
        <taxon>Neoptera</taxon>
        <taxon>Endopterygota</taxon>
        <taxon>Lepidoptera</taxon>
        <taxon>Glossata</taxon>
        <taxon>Ditrysia</taxon>
        <taxon>Papilionoidea</taxon>
        <taxon>Papilionidae</taxon>
        <taxon>Papilioninae</taxon>
        <taxon>Papilio</taxon>
    </lineage>
</organism>